<evidence type="ECO:0000259" key="10">
    <source>
        <dbReference type="Pfam" id="PF24575"/>
    </source>
</evidence>
<dbReference type="InterPro" id="IPR007655">
    <property type="entry name" value="Slam_C"/>
</dbReference>
<sequence>MLKKLAFSCAAVFYLGQMNVAYAEQQINQPEKNVEIAKLLKESKKLPEVAINSAENIQFSDQDLSKNKLLTEQLLNKAIETGNLSSIEYLLTIYRQFSNTDPILILFAQAQIAKIQQQYTKANELYREILALKPELTPVRIQLAIVLFQSQQDKAAKEQFEKALSEPSLPADIEQLIRVYLQALVQRNAWQVSLSANYLREDNVNSVSGERYIENTAFIKGESMLPQKAQGIGYYFGVERDINLWNAHYLHIDNSLYGKNYWDQHDYDDMTNRLSLGYVHKGSQQRFAILPFYEQQWYGGHRYKRSNGGRIEFNRWLTSNWQFSTAAEYTGNFYSNSPSLNGKSKLASLTILWRASPRSYFYLGTDYAQERTRVRHYGYDLKTARIGWGQEWRWGISSRLSFSASKREYKDNLSLGSAFHFDKWREDRIYHINATIWKRDWHLWGITPKLNYHWKKQRSNFASLYSYSDKSVNVLLEKTF</sequence>
<evidence type="ECO:0000256" key="2">
    <source>
        <dbReference type="ARBA" id="ARBA00022452"/>
    </source>
</evidence>
<protein>
    <submittedName>
        <fullName evidence="11">Surface lipoprotein assembly modifier</fullName>
    </submittedName>
</protein>
<keyword evidence="4 8" id="KW-0732">Signal</keyword>
<dbReference type="InterPro" id="IPR011990">
    <property type="entry name" value="TPR-like_helical_dom_sf"/>
</dbReference>
<reference evidence="11" key="2">
    <citation type="journal article" date="2023" name="Pathogens">
        <title>Pathological Features and Genomic Characterization of an Actinobacillus equuli subsp. equuli Bearing Unique Virulence-Associated Genes from an Adult Horse with Pleuropneumonia.</title>
        <authorList>
            <person name="Kamali M."/>
            <person name="Carossino M."/>
            <person name="Del Piero F."/>
            <person name="Peak L."/>
            <person name="Mitchell M.S."/>
            <person name="Willette J."/>
            <person name="Baker R."/>
            <person name="Li F."/>
            <person name="Kenez A."/>
            <person name="Balasuriya U.B.R."/>
            <person name="Go Y.Y."/>
        </authorList>
    </citation>
    <scope>NUCLEOTIDE SEQUENCE</scope>
    <source>
        <strain evidence="11">4524</strain>
    </source>
</reference>
<evidence type="ECO:0000256" key="8">
    <source>
        <dbReference type="SAM" id="SignalP"/>
    </source>
</evidence>
<dbReference type="Proteomes" id="UP001142444">
    <property type="component" value="Unassembled WGS sequence"/>
</dbReference>
<evidence type="ECO:0000256" key="1">
    <source>
        <dbReference type="ARBA" id="ARBA00004571"/>
    </source>
</evidence>
<evidence type="ECO:0000256" key="5">
    <source>
        <dbReference type="ARBA" id="ARBA00023136"/>
    </source>
</evidence>
<name>A0A9X4G2F7_ACTEU</name>
<feature type="signal peptide" evidence="8">
    <location>
        <begin position="1"/>
        <end position="23"/>
    </location>
</feature>
<comment type="similarity">
    <text evidence="7">Belongs to the Slam family.</text>
</comment>
<proteinExistence type="inferred from homology"/>
<dbReference type="Pfam" id="PF24575">
    <property type="entry name" value="TPR_Slam"/>
    <property type="match status" value="1"/>
</dbReference>
<evidence type="ECO:0000256" key="7">
    <source>
        <dbReference type="ARBA" id="ARBA00023609"/>
    </source>
</evidence>
<dbReference type="RefSeq" id="WP_275217432.1">
    <property type="nucleotide sequence ID" value="NZ_JAPHVQ010000002.1"/>
</dbReference>
<evidence type="ECO:0000256" key="4">
    <source>
        <dbReference type="ARBA" id="ARBA00022729"/>
    </source>
</evidence>
<keyword evidence="11" id="KW-0449">Lipoprotein</keyword>
<feature type="domain" description="Surface lipoprotein assembly modifier N-terminal TPR repeats region" evidence="10">
    <location>
        <begin position="57"/>
        <end position="160"/>
    </location>
</feature>
<dbReference type="Gene3D" id="1.25.40.10">
    <property type="entry name" value="Tetratricopeptide repeat domain"/>
    <property type="match status" value="1"/>
</dbReference>
<dbReference type="SUPFAM" id="SSF48452">
    <property type="entry name" value="TPR-like"/>
    <property type="match status" value="1"/>
</dbReference>
<evidence type="ECO:0000313" key="11">
    <source>
        <dbReference type="EMBL" id="MDE8034221.1"/>
    </source>
</evidence>
<keyword evidence="3" id="KW-0812">Transmembrane</keyword>
<feature type="domain" description="Surface lipoprotein assembly modifier C-terminal" evidence="9">
    <location>
        <begin position="190"/>
        <end position="480"/>
    </location>
</feature>
<dbReference type="InterPro" id="IPR057556">
    <property type="entry name" value="TPR_Slam"/>
</dbReference>
<dbReference type="Pfam" id="PF04575">
    <property type="entry name" value="SlipAM"/>
    <property type="match status" value="1"/>
</dbReference>
<comment type="subcellular location">
    <subcellularLocation>
        <location evidence="1">Cell outer membrane</location>
        <topology evidence="1">Multi-pass membrane protein</topology>
    </subcellularLocation>
</comment>
<comment type="caution">
    <text evidence="11">The sequence shown here is derived from an EMBL/GenBank/DDBJ whole genome shotgun (WGS) entry which is preliminary data.</text>
</comment>
<dbReference type="AlphaFoldDB" id="A0A9X4G2F7"/>
<gene>
    <name evidence="11" type="ORF">OQ257_03450</name>
</gene>
<keyword evidence="12" id="KW-1185">Reference proteome</keyword>
<evidence type="ECO:0000313" key="12">
    <source>
        <dbReference type="Proteomes" id="UP001142444"/>
    </source>
</evidence>
<keyword evidence="2" id="KW-1134">Transmembrane beta strand</keyword>
<evidence type="ECO:0000259" key="9">
    <source>
        <dbReference type="Pfam" id="PF04575"/>
    </source>
</evidence>
<evidence type="ECO:0000256" key="3">
    <source>
        <dbReference type="ARBA" id="ARBA00022692"/>
    </source>
</evidence>
<reference evidence="11" key="1">
    <citation type="submission" date="2022-11" db="EMBL/GenBank/DDBJ databases">
        <authorList>
            <person name="Kamali M."/>
            <person name="Peak L."/>
            <person name="Go Y.Y."/>
            <person name="Balasuriya U.B.R."/>
            <person name="Carossino M."/>
        </authorList>
    </citation>
    <scope>NUCLEOTIDE SEQUENCE</scope>
    <source>
        <strain evidence="11">4524</strain>
    </source>
</reference>
<organism evidence="11 12">
    <name type="scientific">Actinobacillus equuli subsp. equuli</name>
    <dbReference type="NCBI Taxonomy" id="202947"/>
    <lineage>
        <taxon>Bacteria</taxon>
        <taxon>Pseudomonadati</taxon>
        <taxon>Pseudomonadota</taxon>
        <taxon>Gammaproteobacteria</taxon>
        <taxon>Pasteurellales</taxon>
        <taxon>Pasteurellaceae</taxon>
        <taxon>Actinobacillus</taxon>
    </lineage>
</organism>
<keyword evidence="5" id="KW-0472">Membrane</keyword>
<dbReference type="EMBL" id="JAPHVQ010000002">
    <property type="protein sequence ID" value="MDE8034221.1"/>
    <property type="molecule type" value="Genomic_DNA"/>
</dbReference>
<keyword evidence="6" id="KW-0998">Cell outer membrane</keyword>
<accession>A0A9X4G2F7</accession>
<evidence type="ECO:0000256" key="6">
    <source>
        <dbReference type="ARBA" id="ARBA00023237"/>
    </source>
</evidence>
<dbReference type="GO" id="GO:0009279">
    <property type="term" value="C:cell outer membrane"/>
    <property type="evidence" value="ECO:0007669"/>
    <property type="project" value="UniProtKB-SubCell"/>
</dbReference>
<feature type="chain" id="PRO_5040800687" evidence="8">
    <location>
        <begin position="24"/>
        <end position="480"/>
    </location>
</feature>